<comment type="caution">
    <text evidence="1">The sequence shown here is derived from an EMBL/GenBank/DDBJ whole genome shotgun (WGS) entry which is preliminary data.</text>
</comment>
<organism evidence="1 2">
    <name type="scientific">Dactylonectria estremocensis</name>
    <dbReference type="NCBI Taxonomy" id="1079267"/>
    <lineage>
        <taxon>Eukaryota</taxon>
        <taxon>Fungi</taxon>
        <taxon>Dikarya</taxon>
        <taxon>Ascomycota</taxon>
        <taxon>Pezizomycotina</taxon>
        <taxon>Sordariomycetes</taxon>
        <taxon>Hypocreomycetidae</taxon>
        <taxon>Hypocreales</taxon>
        <taxon>Nectriaceae</taxon>
        <taxon>Dactylonectria</taxon>
    </lineage>
</organism>
<accession>A0A9P9FKF1</accession>
<evidence type="ECO:0000313" key="2">
    <source>
        <dbReference type="Proteomes" id="UP000717696"/>
    </source>
</evidence>
<keyword evidence="2" id="KW-1185">Reference proteome</keyword>
<evidence type="ECO:0000313" key="1">
    <source>
        <dbReference type="EMBL" id="KAH7163094.1"/>
    </source>
</evidence>
<proteinExistence type="predicted"/>
<name>A0A9P9FKF1_9HYPO</name>
<protein>
    <submittedName>
        <fullName evidence="1">Uncharacterized protein</fullName>
    </submittedName>
</protein>
<dbReference type="EMBL" id="JAGMUU010000001">
    <property type="protein sequence ID" value="KAH7163094.1"/>
    <property type="molecule type" value="Genomic_DNA"/>
</dbReference>
<dbReference type="Proteomes" id="UP000717696">
    <property type="component" value="Unassembled WGS sequence"/>
</dbReference>
<reference evidence="1" key="1">
    <citation type="journal article" date="2021" name="Nat. Commun.">
        <title>Genetic determinants of endophytism in the Arabidopsis root mycobiome.</title>
        <authorList>
            <person name="Mesny F."/>
            <person name="Miyauchi S."/>
            <person name="Thiergart T."/>
            <person name="Pickel B."/>
            <person name="Atanasova L."/>
            <person name="Karlsson M."/>
            <person name="Huettel B."/>
            <person name="Barry K.W."/>
            <person name="Haridas S."/>
            <person name="Chen C."/>
            <person name="Bauer D."/>
            <person name="Andreopoulos W."/>
            <person name="Pangilinan J."/>
            <person name="LaButti K."/>
            <person name="Riley R."/>
            <person name="Lipzen A."/>
            <person name="Clum A."/>
            <person name="Drula E."/>
            <person name="Henrissat B."/>
            <person name="Kohler A."/>
            <person name="Grigoriev I.V."/>
            <person name="Martin F.M."/>
            <person name="Hacquard S."/>
        </authorList>
    </citation>
    <scope>NUCLEOTIDE SEQUENCE</scope>
    <source>
        <strain evidence="1">MPI-CAGE-AT-0021</strain>
    </source>
</reference>
<gene>
    <name evidence="1" type="ORF">B0J13DRAFT_29715</name>
</gene>
<dbReference type="AlphaFoldDB" id="A0A9P9FKF1"/>
<sequence length="182" mass="19585">MQCTRVRISRTGVWRGVVDELWNTALTRQNRLTILRAEVTIRPRSSDSDCDCDITNGSERGQKVTNGGEWRFNPGKGGLGSARRENAIEGVVGINSRGFGDGATVRFRLVGGLAALVWADLLVGGLADWWISGGSGGSRGTGLVGGPKRQGLCMGNCVGASFFWCRQRGCRRGGKRVRDSAR</sequence>